<name>A0A5J4T1E9_9ZZZZ</name>
<dbReference type="Pfam" id="PF12741">
    <property type="entry name" value="SusD-like"/>
    <property type="match status" value="1"/>
</dbReference>
<dbReference type="InterPro" id="IPR011990">
    <property type="entry name" value="TPR-like_helical_dom_sf"/>
</dbReference>
<evidence type="ECO:0008006" key="2">
    <source>
        <dbReference type="Google" id="ProtNLM"/>
    </source>
</evidence>
<comment type="caution">
    <text evidence="1">The sequence shown here is derived from an EMBL/GenBank/DDBJ whole genome shotgun (WGS) entry which is preliminary data.</text>
</comment>
<proteinExistence type="predicted"/>
<dbReference type="SUPFAM" id="SSF48452">
    <property type="entry name" value="TPR-like"/>
    <property type="match status" value="1"/>
</dbReference>
<dbReference type="InterPro" id="IPR024302">
    <property type="entry name" value="SusD-like"/>
</dbReference>
<accession>A0A5J4T1E9</accession>
<dbReference type="Gene3D" id="1.25.40.390">
    <property type="match status" value="1"/>
</dbReference>
<evidence type="ECO:0000313" key="1">
    <source>
        <dbReference type="EMBL" id="KAA6352306.1"/>
    </source>
</evidence>
<organism evidence="1">
    <name type="scientific">termite gut metagenome</name>
    <dbReference type="NCBI Taxonomy" id="433724"/>
    <lineage>
        <taxon>unclassified sequences</taxon>
        <taxon>metagenomes</taxon>
        <taxon>organismal metagenomes</taxon>
    </lineage>
</organism>
<sequence>MILNKKIWSKVSLMYGLVVLFNVACTDTFKDYNTNKHEATEEMMSYDNLKTGSFFTQMLRNVVLFDDGKNLSSDYQIAQGLSSDFYSGYTAPTGDWNNRNHNGSYNFVTGWLEMTFKSGFTGIMPAWQSIVKIAEEQDLPEIAAIATIVKVEAMHRVADTYGPIPYINFGSGNLKNDYDALEDVYKKFFEELDNAIDALTNYALSNPKILEKFDYIYAGDAVKWVKFANTLRLRLAMRVVYAAPALAQAEAEKSISNSIGVITEISEQASLKHTSNLTYFHPLYEIAYNFNGGEVRMNASMDVYMNGYNDPRREAYFTPASSGYHGVRLGVTANIMDNYKNGTYISNLNMDKSSTKIIWMTAAESYFLRAEGALRGWAMNGNARDLYERGIAVSFEENGVQGVSNYITNSASVPSSFVDNAVGSSNNYAAPSNITIAWNSSGVLEENLERIITQKWIAMFPDGPEGWAEFRRTGYPKLLPVVTNNSNGTIDTNIQIRRLPYPQSEYQNNSDGVASGVSKLGGADNGGTRLWWDKK</sequence>
<dbReference type="EMBL" id="SNRY01000003">
    <property type="protein sequence ID" value="KAA6352306.1"/>
    <property type="molecule type" value="Genomic_DNA"/>
</dbReference>
<gene>
    <name evidence="1" type="ORF">EZS27_000256</name>
</gene>
<dbReference type="AlphaFoldDB" id="A0A5J4T1E9"/>
<reference evidence="1" key="1">
    <citation type="submission" date="2019-03" db="EMBL/GenBank/DDBJ databases">
        <title>Single cell metagenomics reveals metabolic interactions within the superorganism composed of flagellate Streblomastix strix and complex community of Bacteroidetes bacteria on its surface.</title>
        <authorList>
            <person name="Treitli S.C."/>
            <person name="Kolisko M."/>
            <person name="Husnik F."/>
            <person name="Keeling P."/>
            <person name="Hampl V."/>
        </authorList>
    </citation>
    <scope>NUCLEOTIDE SEQUENCE</scope>
    <source>
        <strain evidence="1">STM</strain>
    </source>
</reference>
<protein>
    <recommendedName>
        <fullName evidence="2">SusD/RagB family nutrient-binding outer membrane lipoprotein</fullName>
    </recommendedName>
</protein>